<dbReference type="GO" id="GO:1901135">
    <property type="term" value="P:carbohydrate derivative metabolic process"/>
    <property type="evidence" value="ECO:0007669"/>
    <property type="project" value="InterPro"/>
</dbReference>
<dbReference type="PANTHER" id="PTHR30514">
    <property type="entry name" value="GLUCOKINASE"/>
    <property type="match status" value="1"/>
</dbReference>
<dbReference type="InterPro" id="IPR047640">
    <property type="entry name" value="RpiR-like"/>
</dbReference>
<dbReference type="InterPro" id="IPR036388">
    <property type="entry name" value="WH-like_DNA-bd_sf"/>
</dbReference>
<dbReference type="Gene3D" id="1.10.10.10">
    <property type="entry name" value="Winged helix-like DNA-binding domain superfamily/Winged helix DNA-binding domain"/>
    <property type="match status" value="1"/>
</dbReference>
<dbReference type="GO" id="GO:0003677">
    <property type="term" value="F:DNA binding"/>
    <property type="evidence" value="ECO:0007669"/>
    <property type="project" value="UniProtKB-KW"/>
</dbReference>
<keyword evidence="7" id="KW-1185">Reference proteome</keyword>
<proteinExistence type="predicted"/>
<dbReference type="PANTHER" id="PTHR30514:SF1">
    <property type="entry name" value="HTH-TYPE TRANSCRIPTIONAL REGULATOR HEXR-RELATED"/>
    <property type="match status" value="1"/>
</dbReference>
<dbReference type="InterPro" id="IPR001347">
    <property type="entry name" value="SIS_dom"/>
</dbReference>
<dbReference type="GO" id="GO:0003700">
    <property type="term" value="F:DNA-binding transcription factor activity"/>
    <property type="evidence" value="ECO:0007669"/>
    <property type="project" value="InterPro"/>
</dbReference>
<gene>
    <name evidence="6" type="ORF">H9Q80_07920</name>
</gene>
<evidence type="ECO:0000259" key="4">
    <source>
        <dbReference type="PROSITE" id="PS51071"/>
    </source>
</evidence>
<dbReference type="KEGG" id="ehn:H9Q80_07920"/>
<dbReference type="Pfam" id="PF01380">
    <property type="entry name" value="SIS"/>
    <property type="match status" value="1"/>
</dbReference>
<feature type="domain" description="HTH rpiR-type" evidence="4">
    <location>
        <begin position="4"/>
        <end position="80"/>
    </location>
</feature>
<dbReference type="InterPro" id="IPR009057">
    <property type="entry name" value="Homeodomain-like_sf"/>
</dbReference>
<evidence type="ECO:0000256" key="1">
    <source>
        <dbReference type="ARBA" id="ARBA00023015"/>
    </source>
</evidence>
<dbReference type="EMBL" id="CP060636">
    <property type="protein sequence ID" value="QNM13855.1"/>
    <property type="molecule type" value="Genomic_DNA"/>
</dbReference>
<dbReference type="PROSITE" id="PS51464">
    <property type="entry name" value="SIS"/>
    <property type="match status" value="1"/>
</dbReference>
<keyword evidence="2" id="KW-0238">DNA-binding</keyword>
<sequence>MDMILHKLMLFINGAQEGSTHRNLAIELVKHIDELKDLNIYEIAELCFVSTSTLSRFCRILGYKNFNSFKEALEKSYGFEIDYDKDYLQVKDDIDHGITYMKQIYAHSINDMNEHFQKEKLIELAKQIHEHESIYIFGNIGYQFLAMYLQERLGLFKKIIHVSADILQQDKVASRLKENDLAIVVSPRGSSTVQSITLPFLYKKGAYTVLITQNDHSIYKERYHLLIQIGGTFDNNLGMISFMYFIDQLVMIYYALYHDDLIV</sequence>
<dbReference type="AlphaFoldDB" id="A0A7G9GSS3"/>
<dbReference type="InterPro" id="IPR046348">
    <property type="entry name" value="SIS_dom_sf"/>
</dbReference>
<evidence type="ECO:0000313" key="6">
    <source>
        <dbReference type="EMBL" id="QNM13855.1"/>
    </source>
</evidence>
<keyword evidence="3" id="KW-0804">Transcription</keyword>
<dbReference type="SUPFAM" id="SSF46689">
    <property type="entry name" value="Homeodomain-like"/>
    <property type="match status" value="1"/>
</dbReference>
<evidence type="ECO:0000259" key="5">
    <source>
        <dbReference type="PROSITE" id="PS51464"/>
    </source>
</evidence>
<dbReference type="Gene3D" id="3.40.50.10490">
    <property type="entry name" value="Glucose-6-phosphate isomerase like protein, domain 1"/>
    <property type="match status" value="1"/>
</dbReference>
<evidence type="ECO:0000256" key="2">
    <source>
        <dbReference type="ARBA" id="ARBA00023125"/>
    </source>
</evidence>
<dbReference type="GO" id="GO:0097367">
    <property type="term" value="F:carbohydrate derivative binding"/>
    <property type="evidence" value="ECO:0007669"/>
    <property type="project" value="InterPro"/>
</dbReference>
<dbReference type="InterPro" id="IPR000281">
    <property type="entry name" value="HTH_RpiR"/>
</dbReference>
<evidence type="ECO:0000256" key="3">
    <source>
        <dbReference type="ARBA" id="ARBA00023163"/>
    </source>
</evidence>
<keyword evidence="1" id="KW-0805">Transcription regulation</keyword>
<reference evidence="6 7" key="1">
    <citation type="submission" date="2020-08" db="EMBL/GenBank/DDBJ databases">
        <authorList>
            <person name="Liu C."/>
            <person name="Sun Q."/>
        </authorList>
    </citation>
    <scope>NUCLEOTIDE SEQUENCE [LARGE SCALE GENOMIC DNA]</scope>
    <source>
        <strain evidence="6 7">NSJ-61</strain>
    </source>
</reference>
<dbReference type="CDD" id="cd05013">
    <property type="entry name" value="SIS_RpiR"/>
    <property type="match status" value="1"/>
</dbReference>
<evidence type="ECO:0000313" key="7">
    <source>
        <dbReference type="Proteomes" id="UP000515856"/>
    </source>
</evidence>
<dbReference type="PROSITE" id="PS51071">
    <property type="entry name" value="HTH_RPIR"/>
    <property type="match status" value="1"/>
</dbReference>
<accession>A0A7G9GSS3</accession>
<organism evidence="6 7">
    <name type="scientific">[Eubacterium] hominis</name>
    <dbReference type="NCBI Taxonomy" id="2764325"/>
    <lineage>
        <taxon>Bacteria</taxon>
        <taxon>Bacillati</taxon>
        <taxon>Bacillota</taxon>
        <taxon>Erysipelotrichia</taxon>
        <taxon>Erysipelotrichales</taxon>
        <taxon>Erysipelotrichaceae</taxon>
        <taxon>Amedibacillus</taxon>
    </lineage>
</organism>
<dbReference type="Proteomes" id="UP000515856">
    <property type="component" value="Chromosome"/>
</dbReference>
<dbReference type="Pfam" id="PF01418">
    <property type="entry name" value="HTH_6"/>
    <property type="match status" value="1"/>
</dbReference>
<name>A0A7G9GSS3_9FIRM</name>
<feature type="domain" description="SIS" evidence="5">
    <location>
        <begin position="124"/>
        <end position="263"/>
    </location>
</feature>
<protein>
    <submittedName>
        <fullName evidence="6">MurR/RpiR family transcriptional regulator</fullName>
    </submittedName>
</protein>
<dbReference type="SUPFAM" id="SSF53697">
    <property type="entry name" value="SIS domain"/>
    <property type="match status" value="1"/>
</dbReference>
<dbReference type="RefSeq" id="WP_158584751.1">
    <property type="nucleotide sequence ID" value="NZ_CP060636.1"/>
</dbReference>
<dbReference type="InterPro" id="IPR035472">
    <property type="entry name" value="RpiR-like_SIS"/>
</dbReference>